<dbReference type="GO" id="GO:0005737">
    <property type="term" value="C:cytoplasm"/>
    <property type="evidence" value="ECO:0007669"/>
    <property type="project" value="UniProtKB-SubCell"/>
</dbReference>
<reference evidence="15 16" key="1">
    <citation type="journal article" date="2012" name="J. Bacteriol.">
        <title>Genome sequence of a novel nicotine-degrading strain, Pseudomonas geniculata N1.</title>
        <authorList>
            <person name="Tang H."/>
            <person name="Yu H."/>
            <person name="Tai C."/>
            <person name="Huang K."/>
            <person name="Liu Y."/>
            <person name="Wang L."/>
            <person name="Yao Y."/>
            <person name="Wu G."/>
            <person name="Xu P."/>
        </authorList>
    </citation>
    <scope>NUCLEOTIDE SEQUENCE [LARGE SCALE GENOMIC DNA]</scope>
    <source>
        <strain evidence="15 16">N1</strain>
    </source>
</reference>
<sequence length="326" mass="36754">MLAAPACETSAVRTLYPAIEPYREFTLKVSDLHTLHIEECGTPEGIPVVYLHGGPGAGISPTHRRFFDPARYRIVLIDQRGSGRSTPFGELRDNTTQDLVADIEKVREHLGIERWLVYGGSWGSTLSLAYAQAHPERATGLIVRGVFLGREIENRWFAEANGGARWIFPERWERYEAYIPEAERGDMIAAYWARMDGPDEATRIEAAQAWLGWEDNAATLQHDVDAQSTDDPLDTLAKARIEAHYFRNSIFLEPDQLLRDIDRIRHLPCVIVQGRYDIICPPRSAWDLAKAWPEARLEMVTSGHSANEPATVDALVRATDAFADRF</sequence>
<dbReference type="EC" id="3.4.11.5" evidence="4 11"/>
<dbReference type="Pfam" id="PF00561">
    <property type="entry name" value="Abhydrolase_1"/>
    <property type="match status" value="1"/>
</dbReference>
<dbReference type="GO" id="GO:0006508">
    <property type="term" value="P:proteolysis"/>
    <property type="evidence" value="ECO:0007669"/>
    <property type="project" value="UniProtKB-KW"/>
</dbReference>
<dbReference type="PRINTS" id="PR00793">
    <property type="entry name" value="PROAMNOPTASE"/>
</dbReference>
<dbReference type="InterPro" id="IPR029058">
    <property type="entry name" value="AB_hydrolase_fold"/>
</dbReference>
<dbReference type="OrthoDB" id="9796770at2"/>
<keyword evidence="6 11" id="KW-0031">Aminopeptidase</keyword>
<dbReference type="AlphaFoldDB" id="A0A0L8ADB9"/>
<evidence type="ECO:0000256" key="9">
    <source>
        <dbReference type="ARBA" id="ARBA00022801"/>
    </source>
</evidence>
<evidence type="ECO:0000256" key="7">
    <source>
        <dbReference type="ARBA" id="ARBA00022490"/>
    </source>
</evidence>
<gene>
    <name evidence="15" type="ORF">W7K_07215</name>
</gene>
<dbReference type="InterPro" id="IPR002410">
    <property type="entry name" value="Peptidase_S33"/>
</dbReference>
<evidence type="ECO:0000256" key="10">
    <source>
        <dbReference type="ARBA" id="ARBA00029605"/>
    </source>
</evidence>
<evidence type="ECO:0000313" key="16">
    <source>
        <dbReference type="Proteomes" id="UP000036890"/>
    </source>
</evidence>
<comment type="subcellular location">
    <subcellularLocation>
        <location evidence="2 11">Cytoplasm</location>
    </subcellularLocation>
</comment>
<evidence type="ECO:0000256" key="5">
    <source>
        <dbReference type="ARBA" id="ARBA00021843"/>
    </source>
</evidence>
<accession>A0A0L8ADB9</accession>
<feature type="active site" description="Nucleophile" evidence="12">
    <location>
        <position position="121"/>
    </location>
</feature>
<dbReference type="PIRSF" id="PIRSF006431">
    <property type="entry name" value="Pept_S33"/>
    <property type="match status" value="1"/>
</dbReference>
<evidence type="ECO:0000256" key="3">
    <source>
        <dbReference type="ARBA" id="ARBA00010088"/>
    </source>
</evidence>
<evidence type="ECO:0000256" key="6">
    <source>
        <dbReference type="ARBA" id="ARBA00022438"/>
    </source>
</evidence>
<evidence type="ECO:0000256" key="1">
    <source>
        <dbReference type="ARBA" id="ARBA00001585"/>
    </source>
</evidence>
<keyword evidence="8 11" id="KW-0645">Protease</keyword>
<comment type="caution">
    <text evidence="15">The sequence shown here is derived from an EMBL/GenBank/DDBJ whole genome shotgun (WGS) entry which is preliminary data.</text>
</comment>
<dbReference type="GO" id="GO:0004177">
    <property type="term" value="F:aminopeptidase activity"/>
    <property type="evidence" value="ECO:0007669"/>
    <property type="project" value="UniProtKB-UniRule"/>
</dbReference>
<organism evidence="15 16">
    <name type="scientific">Stenotrophomonas geniculata N1</name>
    <dbReference type="NCBI Taxonomy" id="1167641"/>
    <lineage>
        <taxon>Bacteria</taxon>
        <taxon>Pseudomonadati</taxon>
        <taxon>Pseudomonadota</taxon>
        <taxon>Gammaproteobacteria</taxon>
        <taxon>Lysobacterales</taxon>
        <taxon>Lysobacteraceae</taxon>
        <taxon>Stenotrophomonas</taxon>
    </lineage>
</organism>
<feature type="domain" description="AB hydrolase-1" evidence="14">
    <location>
        <begin position="47"/>
        <end position="308"/>
    </location>
</feature>
<feature type="active site" description="Proton donor" evidence="12">
    <location>
        <position position="304"/>
    </location>
</feature>
<comment type="catalytic activity">
    <reaction evidence="1 11 13">
        <text>Release of N-terminal proline from a peptide.</text>
        <dbReference type="EC" id="3.4.11.5"/>
    </reaction>
</comment>
<dbReference type="PANTHER" id="PTHR43722">
    <property type="entry name" value="PROLINE IMINOPEPTIDASE"/>
    <property type="match status" value="1"/>
</dbReference>
<evidence type="ECO:0000256" key="2">
    <source>
        <dbReference type="ARBA" id="ARBA00004496"/>
    </source>
</evidence>
<dbReference type="Gene3D" id="3.40.50.1820">
    <property type="entry name" value="alpha/beta hydrolase"/>
    <property type="match status" value="1"/>
</dbReference>
<evidence type="ECO:0000256" key="8">
    <source>
        <dbReference type="ARBA" id="ARBA00022670"/>
    </source>
</evidence>
<evidence type="ECO:0000256" key="4">
    <source>
        <dbReference type="ARBA" id="ARBA00012568"/>
    </source>
</evidence>
<dbReference type="Proteomes" id="UP000036890">
    <property type="component" value="Unassembled WGS sequence"/>
</dbReference>
<protein>
    <recommendedName>
        <fullName evidence="5 11">Proline iminopeptidase</fullName>
        <shortName evidence="11">PIP</shortName>
        <ecNumber evidence="4 11">3.4.11.5</ecNumber>
    </recommendedName>
    <alternativeName>
        <fullName evidence="10 11">Prolyl aminopeptidase</fullName>
    </alternativeName>
</protein>
<keyword evidence="9 11" id="KW-0378">Hydrolase</keyword>
<dbReference type="SUPFAM" id="SSF53474">
    <property type="entry name" value="alpha/beta-Hydrolases"/>
    <property type="match status" value="1"/>
</dbReference>
<proteinExistence type="inferred from homology"/>
<dbReference type="NCBIfam" id="TIGR01249">
    <property type="entry name" value="pro_imino_pep_1"/>
    <property type="match status" value="1"/>
</dbReference>
<comment type="similarity">
    <text evidence="3 11 13">Belongs to the peptidase S33 family.</text>
</comment>
<dbReference type="InterPro" id="IPR005944">
    <property type="entry name" value="Pro_iminopeptidase"/>
</dbReference>
<evidence type="ECO:0000313" key="15">
    <source>
        <dbReference type="EMBL" id="KOF00125.1"/>
    </source>
</evidence>
<feature type="active site" evidence="12">
    <location>
        <position position="277"/>
    </location>
</feature>
<dbReference type="EMBL" id="AJLO02000015">
    <property type="protein sequence ID" value="KOF00125.1"/>
    <property type="molecule type" value="Genomic_DNA"/>
</dbReference>
<dbReference type="PRINTS" id="PR00111">
    <property type="entry name" value="ABHYDROLASE"/>
</dbReference>
<dbReference type="PANTHER" id="PTHR43722:SF1">
    <property type="entry name" value="PROLINE IMINOPEPTIDASE"/>
    <property type="match status" value="1"/>
</dbReference>
<name>A0A0L8ADB9_9GAMM</name>
<dbReference type="InterPro" id="IPR000073">
    <property type="entry name" value="AB_hydrolase_1"/>
</dbReference>
<evidence type="ECO:0000256" key="13">
    <source>
        <dbReference type="RuleBase" id="RU003421"/>
    </source>
</evidence>
<evidence type="ECO:0000256" key="12">
    <source>
        <dbReference type="PIRSR" id="PIRSR006431-1"/>
    </source>
</evidence>
<keyword evidence="7 11" id="KW-0963">Cytoplasm</keyword>
<evidence type="ECO:0000256" key="11">
    <source>
        <dbReference type="PIRNR" id="PIRNR006431"/>
    </source>
</evidence>
<evidence type="ECO:0000259" key="14">
    <source>
        <dbReference type="Pfam" id="PF00561"/>
    </source>
</evidence>